<feature type="transmembrane region" description="Helical" evidence="9">
    <location>
        <begin position="7"/>
        <end position="28"/>
    </location>
</feature>
<dbReference type="AlphaFoldDB" id="A0A4Z1P8Y8"/>
<dbReference type="InterPro" id="IPR036330">
    <property type="entry name" value="Ost4p_sf"/>
</dbReference>
<evidence type="ECO:0000256" key="8">
    <source>
        <dbReference type="ARBA" id="ARBA00023136"/>
    </source>
</evidence>
<dbReference type="GO" id="GO:0018279">
    <property type="term" value="P:protein N-linked glycosylation via asparagine"/>
    <property type="evidence" value="ECO:0007669"/>
    <property type="project" value="TreeGrafter"/>
</dbReference>
<evidence type="ECO:0000256" key="5">
    <source>
        <dbReference type="ARBA" id="ARBA00022824"/>
    </source>
</evidence>
<dbReference type="InterPro" id="IPR051307">
    <property type="entry name" value="OST4"/>
</dbReference>
<keyword evidence="7 9" id="KW-1133">Transmembrane helix</keyword>
<proteinExistence type="inferred from homology"/>
<keyword evidence="5" id="KW-0256">Endoplasmic reticulum</keyword>
<evidence type="ECO:0000313" key="10">
    <source>
        <dbReference type="EMBL" id="TID21381.1"/>
    </source>
</evidence>
<sequence>MITDEQLYSLALFLGASSVLLIVLYHFLEVNATDGEPLSKQRKTDTIPPKVDSGEGTQGKKEYYCIGNCRLKETLSSSVDCIWGILRGMDTNYTGIILRPCTKSRLMLVSMAHYYYQRPEPNVFLGRRDGFRDGKSPVLQPRCIG</sequence>
<evidence type="ECO:0000256" key="3">
    <source>
        <dbReference type="ARBA" id="ARBA00017662"/>
    </source>
</evidence>
<accession>A0A4Z1P8Y8</accession>
<protein>
    <recommendedName>
        <fullName evidence="3">Dolichyl-diphosphooligosaccharide--protein glycosyltransferase subunit 4</fullName>
    </recommendedName>
</protein>
<evidence type="ECO:0000256" key="9">
    <source>
        <dbReference type="SAM" id="Phobius"/>
    </source>
</evidence>
<organism evidence="10 11">
    <name type="scientific">Venturia nashicola</name>
    <dbReference type="NCBI Taxonomy" id="86259"/>
    <lineage>
        <taxon>Eukaryota</taxon>
        <taxon>Fungi</taxon>
        <taxon>Dikarya</taxon>
        <taxon>Ascomycota</taxon>
        <taxon>Pezizomycotina</taxon>
        <taxon>Dothideomycetes</taxon>
        <taxon>Pleosporomycetidae</taxon>
        <taxon>Venturiales</taxon>
        <taxon>Venturiaceae</taxon>
        <taxon>Venturia</taxon>
    </lineage>
</organism>
<keyword evidence="8 9" id="KW-0472">Membrane</keyword>
<dbReference type="Proteomes" id="UP000298493">
    <property type="component" value="Unassembled WGS sequence"/>
</dbReference>
<evidence type="ECO:0000256" key="7">
    <source>
        <dbReference type="ARBA" id="ARBA00022989"/>
    </source>
</evidence>
<evidence type="ECO:0000256" key="4">
    <source>
        <dbReference type="ARBA" id="ARBA00022692"/>
    </source>
</evidence>
<dbReference type="PANTHER" id="PTHR48164">
    <property type="entry name" value="DOLICHYL-DIPHOSPHOOLIGOSACCHARIDE--PROTEIN GLYCOSYLTRANSFERASE SUBUNIT 4"/>
    <property type="match status" value="1"/>
</dbReference>
<evidence type="ECO:0000256" key="6">
    <source>
        <dbReference type="ARBA" id="ARBA00022968"/>
    </source>
</evidence>
<dbReference type="GO" id="GO:0008250">
    <property type="term" value="C:oligosaccharyltransferase complex"/>
    <property type="evidence" value="ECO:0007669"/>
    <property type="project" value="TreeGrafter"/>
</dbReference>
<keyword evidence="11" id="KW-1185">Reference proteome</keyword>
<reference evidence="10 11" key="1">
    <citation type="submission" date="2019-04" db="EMBL/GenBank/DDBJ databases">
        <title>High contiguity whole genome sequence and gene annotation resource for two Venturia nashicola isolates.</title>
        <authorList>
            <person name="Prokchorchik M."/>
            <person name="Won K."/>
            <person name="Lee Y."/>
            <person name="Choi E.D."/>
            <person name="Segonzac C."/>
            <person name="Sohn K.H."/>
        </authorList>
    </citation>
    <scope>NUCLEOTIDE SEQUENCE [LARGE SCALE GENOMIC DNA]</scope>
    <source>
        <strain evidence="10 11">PRI2</strain>
    </source>
</reference>
<evidence type="ECO:0000313" key="11">
    <source>
        <dbReference type="Proteomes" id="UP000298493"/>
    </source>
</evidence>
<dbReference type="InterPro" id="IPR018943">
    <property type="entry name" value="Oligosaccaryltransferase"/>
</dbReference>
<comment type="subcellular location">
    <subcellularLocation>
        <location evidence="1">Endoplasmic reticulum membrane</location>
        <topology evidence="1">Single-pass type III membrane protein</topology>
    </subcellularLocation>
</comment>
<dbReference type="PANTHER" id="PTHR48164:SF1">
    <property type="entry name" value="DOLICHYL-DIPHOSPHOOLIGOSACCHARIDE--PROTEIN GLYCOSYLTRANSFERASE SUBUNIT 4"/>
    <property type="match status" value="1"/>
</dbReference>
<keyword evidence="4 9" id="KW-0812">Transmembrane</keyword>
<evidence type="ECO:0000256" key="2">
    <source>
        <dbReference type="ARBA" id="ARBA00007685"/>
    </source>
</evidence>
<comment type="similarity">
    <text evidence="2">Belongs to the OST4 family.</text>
</comment>
<comment type="caution">
    <text evidence="10">The sequence shown here is derived from an EMBL/GenBank/DDBJ whole genome shotgun (WGS) entry which is preliminary data.</text>
</comment>
<dbReference type="Pfam" id="PF10215">
    <property type="entry name" value="Ost4"/>
    <property type="match status" value="1"/>
</dbReference>
<dbReference type="SUPFAM" id="SSF103464">
    <property type="entry name" value="Oligosaccharyltransferase subunit ost4p"/>
    <property type="match status" value="1"/>
</dbReference>
<keyword evidence="6" id="KW-0735">Signal-anchor</keyword>
<evidence type="ECO:0000256" key="1">
    <source>
        <dbReference type="ARBA" id="ARBA00004643"/>
    </source>
</evidence>
<dbReference type="EMBL" id="SNSC02000009">
    <property type="protein sequence ID" value="TID21381.1"/>
    <property type="molecule type" value="Genomic_DNA"/>
</dbReference>
<name>A0A4Z1P8Y8_9PEZI</name>
<gene>
    <name evidence="10" type="ORF">E6O75_ATG04776</name>
</gene>